<dbReference type="KEGG" id="csci:HDCHBGLK_02621"/>
<dbReference type="InterPro" id="IPR018317">
    <property type="entry name" value="QueC"/>
</dbReference>
<proteinExistence type="predicted"/>
<dbReference type="SUPFAM" id="SSF52402">
    <property type="entry name" value="Adenine nucleotide alpha hydrolases-like"/>
    <property type="match status" value="1"/>
</dbReference>
<sequence length="101" mass="11339">MNLHEFFTDHPRVAIAFSGGVDSAYLLYAAKQYAKDVCAYYVKSAFQPQFELNDALHIATDLGVKMEIIELNILACKLRLNGISVPHARNGYSIFSGTKYY</sequence>
<organism evidence="1 2">
    <name type="scientific">Clostridium scindens (strain ATCC 35704 / DSM 5676 / VPI 13733 / 19)</name>
    <dbReference type="NCBI Taxonomy" id="411468"/>
    <lineage>
        <taxon>Bacteria</taxon>
        <taxon>Bacillati</taxon>
        <taxon>Bacillota</taxon>
        <taxon>Clostridia</taxon>
        <taxon>Lachnospirales</taxon>
        <taxon>Lachnospiraceae</taxon>
    </lineage>
</organism>
<keyword evidence="1" id="KW-0436">Ligase</keyword>
<protein>
    <submittedName>
        <fullName evidence="1">tRNA(Ile)-lysidine synthase</fullName>
        <ecNumber evidence="1">6.3.4.19</ecNumber>
    </submittedName>
</protein>
<evidence type="ECO:0000313" key="1">
    <source>
        <dbReference type="EMBL" id="QBF75212.1"/>
    </source>
</evidence>
<dbReference type="Gene3D" id="3.40.50.620">
    <property type="entry name" value="HUPs"/>
    <property type="match status" value="1"/>
</dbReference>
<dbReference type="PANTHER" id="PTHR43169">
    <property type="entry name" value="EXSB FAMILY PROTEIN"/>
    <property type="match status" value="1"/>
</dbReference>
<dbReference type="GO" id="GO:0032267">
    <property type="term" value="F:tRNA(Ile)-lysidine synthase activity"/>
    <property type="evidence" value="ECO:0007669"/>
    <property type="project" value="UniProtKB-EC"/>
</dbReference>
<dbReference type="InterPro" id="IPR052188">
    <property type="entry name" value="Ni-pincer_cofactor_biosynth"/>
</dbReference>
<dbReference type="AlphaFoldDB" id="A0A494WME1"/>
<dbReference type="Proteomes" id="UP000289664">
    <property type="component" value="Chromosome"/>
</dbReference>
<dbReference type="InterPro" id="IPR014729">
    <property type="entry name" value="Rossmann-like_a/b/a_fold"/>
</dbReference>
<reference evidence="1 2" key="1">
    <citation type="journal article" date="2019" name="Appl. Environ. Microbiol.">
        <title>Clostridium scindens ATCC 35704: integration of nutritional requirements, the complete genome sequence, and global transcriptional responses to bile acids.</title>
        <authorList>
            <person name="Devendran S."/>
            <person name="Shrestha R."/>
            <person name="Alves J.M.P."/>
            <person name="Wolf P.G."/>
            <person name="Ly L."/>
            <person name="Hernandez A.G."/>
            <person name="Mendez-Garcia C."/>
            <person name="Inboden A."/>
            <person name="Wiley J."/>
            <person name="Paul O."/>
            <person name="Allen A."/>
            <person name="Springer E."/>
            <person name="Wright C.L."/>
            <person name="Fields C.J."/>
            <person name="Daniel S.L."/>
            <person name="Ridlon J.M."/>
        </authorList>
    </citation>
    <scope>NUCLEOTIDE SEQUENCE [LARGE SCALE GENOMIC DNA]</scope>
    <source>
        <strain evidence="1 2">ATCC 35704</strain>
    </source>
</reference>
<dbReference type="EMBL" id="CP036170">
    <property type="protein sequence ID" value="QBF75212.1"/>
    <property type="molecule type" value="Genomic_DNA"/>
</dbReference>
<dbReference type="RefSeq" id="WP_130574607.1">
    <property type="nucleotide sequence ID" value="NZ_CP036170.1"/>
</dbReference>
<keyword evidence="2" id="KW-1185">Reference proteome</keyword>
<name>A0A494WME1_CLOS5</name>
<gene>
    <name evidence="1" type="primary">tilS_2</name>
    <name evidence="1" type="ORF">HDCHBGLK_02621</name>
</gene>
<evidence type="ECO:0000313" key="2">
    <source>
        <dbReference type="Proteomes" id="UP000289664"/>
    </source>
</evidence>
<dbReference type="Pfam" id="PF06508">
    <property type="entry name" value="QueC"/>
    <property type="match status" value="1"/>
</dbReference>
<dbReference type="PANTHER" id="PTHR43169:SF2">
    <property type="entry name" value="NAD_GMP SYNTHASE DOMAIN-CONTAINING PROTEIN"/>
    <property type="match status" value="1"/>
</dbReference>
<dbReference type="GeneID" id="62696816"/>
<dbReference type="OrthoDB" id="9776919at2"/>
<accession>A0A494WME1</accession>
<dbReference type="EC" id="6.3.4.19" evidence="1"/>